<dbReference type="PANTHER" id="PTHR23025">
    <property type="entry name" value="TRIACYLGLYCEROL LIPASE"/>
    <property type="match status" value="1"/>
</dbReference>
<sequence length="811" mass="93706">MEAEIGGSLNVDHKLPNEYKYYDLRSKRLLDVDKGCANSSFHYTVDDLAAQLTYGLMMGSSLTNYVTNILLLDSIHIMRNTVKLQEFKSLVDKIVLQMSLIYQLCIKTKNVQRKNKFMCRKSQSEIQELSSFPKKNSNSGKETESPSQTTKVYAEIIEKINSYFSLTAKNGTSEEQSSKQEFLSSHDDLLNTLNEEQKNDVEELIVNNQNFPVSPLTLVILTGNKALSFVLGLCKEILAKPCYHYLAELFFYGNAMKAFEDGVFNVFRMENDDVFYLKPTDEDRVSFYQNVYKITPEDPEDLRRRVEILYQGISLCIACAYKNKDKSGFLAKIIDFCTYSPAYLLSKRHRTTKFREFVAAHDYDLTCNLLKSINSFVPEKACTMMCPGIEYHKVIYIPRIRKTLTISGLKKTLQSYMSDERKESMDLYDEVHPIYSSRKYMRTVKKKRSTLFFNKENDLTKENGDFKAPGCEYQEENERLLKLRIISPTDLEIVDEMDKLRFKPMRKVHKVKAIIIHIHGGGFVTMSSGQHQTYTRQWVRDVGIPVFMISYRLSPECKYPDALDDCWQTYSWTIEYCKDALGIEPEKVFLSGDSAGGNLAVALTALTICKRERVPDSLFVFYPALLTWLRGFIPSRILSFDDHILNYTMLTFCLNAYCKGIKSEEHEFMSPMILPDKVLKKFPSFKCVVAGLDPLRDDGYKFAYRIHKLGGKVSLAEYTKLPHGFLNYDMFPFLAKESNQAIKQSAMWFKLEMTKKTLRKSFGHRNLENYVIYQSKKLHNEGDIAAEVQSEVPLWKRVINKATLPFLKLLF</sequence>
<proteinExistence type="predicted"/>
<dbReference type="SUPFAM" id="SSF53474">
    <property type="entry name" value="alpha/beta-Hydrolases"/>
    <property type="match status" value="1"/>
</dbReference>
<dbReference type="PROSITE" id="PS01174">
    <property type="entry name" value="LIPASE_GDXG_SER"/>
    <property type="match status" value="1"/>
</dbReference>
<feature type="domain" description="Alpha/beta hydrolase fold-3" evidence="3">
    <location>
        <begin position="515"/>
        <end position="726"/>
    </location>
</feature>
<dbReference type="AlphaFoldDB" id="A0AAD1Y3L1"/>
<dbReference type="PANTHER" id="PTHR23025:SF3">
    <property type="entry name" value="HORMONE-SENSITIVE LIPASE"/>
    <property type="match status" value="1"/>
</dbReference>
<dbReference type="InterPro" id="IPR029058">
    <property type="entry name" value="AB_hydrolase_fold"/>
</dbReference>
<dbReference type="Proteomes" id="UP001295684">
    <property type="component" value="Unassembled WGS sequence"/>
</dbReference>
<comment type="caution">
    <text evidence="4">The sequence shown here is derived from an EMBL/GenBank/DDBJ whole genome shotgun (WGS) entry which is preliminary data.</text>
</comment>
<name>A0AAD1Y3L1_EUPCR</name>
<dbReference type="GO" id="GO:0004771">
    <property type="term" value="F:sterol ester esterase activity"/>
    <property type="evidence" value="ECO:0007669"/>
    <property type="project" value="TreeGrafter"/>
</dbReference>
<dbReference type="InterPro" id="IPR033140">
    <property type="entry name" value="Lipase_GDXG_put_SER_AS"/>
</dbReference>
<evidence type="ECO:0000313" key="4">
    <source>
        <dbReference type="EMBL" id="CAI2383924.1"/>
    </source>
</evidence>
<dbReference type="Gene3D" id="3.40.50.1820">
    <property type="entry name" value="alpha/beta hydrolase"/>
    <property type="match status" value="1"/>
</dbReference>
<feature type="region of interest" description="Disordered" evidence="2">
    <location>
        <begin position="129"/>
        <end position="149"/>
    </location>
</feature>
<dbReference type="GO" id="GO:0005829">
    <property type="term" value="C:cytosol"/>
    <property type="evidence" value="ECO:0007669"/>
    <property type="project" value="TreeGrafter"/>
</dbReference>
<dbReference type="InterPro" id="IPR013094">
    <property type="entry name" value="AB_hydrolase_3"/>
</dbReference>
<evidence type="ECO:0000259" key="3">
    <source>
        <dbReference type="Pfam" id="PF07859"/>
    </source>
</evidence>
<evidence type="ECO:0000313" key="5">
    <source>
        <dbReference type="Proteomes" id="UP001295684"/>
    </source>
</evidence>
<evidence type="ECO:0000256" key="1">
    <source>
        <dbReference type="PROSITE-ProRule" id="PRU10038"/>
    </source>
</evidence>
<dbReference type="GO" id="GO:0004806">
    <property type="term" value="F:triacylglycerol lipase activity"/>
    <property type="evidence" value="ECO:0007669"/>
    <property type="project" value="TreeGrafter"/>
</dbReference>
<protein>
    <recommendedName>
        <fullName evidence="3">Alpha/beta hydrolase fold-3 domain-containing protein</fullName>
    </recommendedName>
</protein>
<dbReference type="Pfam" id="PF07859">
    <property type="entry name" value="Abhydrolase_3"/>
    <property type="match status" value="1"/>
</dbReference>
<keyword evidence="5" id="KW-1185">Reference proteome</keyword>
<gene>
    <name evidence="4" type="ORF">ECRASSUSDP1_LOCUS25442</name>
</gene>
<dbReference type="GO" id="GO:0019433">
    <property type="term" value="P:triglyceride catabolic process"/>
    <property type="evidence" value="ECO:0007669"/>
    <property type="project" value="TreeGrafter"/>
</dbReference>
<evidence type="ECO:0000256" key="2">
    <source>
        <dbReference type="SAM" id="MobiDB-lite"/>
    </source>
</evidence>
<accession>A0AAD1Y3L1</accession>
<organism evidence="4 5">
    <name type="scientific">Euplotes crassus</name>
    <dbReference type="NCBI Taxonomy" id="5936"/>
    <lineage>
        <taxon>Eukaryota</taxon>
        <taxon>Sar</taxon>
        <taxon>Alveolata</taxon>
        <taxon>Ciliophora</taxon>
        <taxon>Intramacronucleata</taxon>
        <taxon>Spirotrichea</taxon>
        <taxon>Hypotrichia</taxon>
        <taxon>Euplotida</taxon>
        <taxon>Euplotidae</taxon>
        <taxon>Moneuplotes</taxon>
    </lineage>
</organism>
<feature type="active site" evidence="1">
    <location>
        <position position="594"/>
    </location>
</feature>
<dbReference type="EMBL" id="CAMPGE010026232">
    <property type="protein sequence ID" value="CAI2383924.1"/>
    <property type="molecule type" value="Genomic_DNA"/>
</dbReference>
<reference evidence="4" key="1">
    <citation type="submission" date="2023-07" db="EMBL/GenBank/DDBJ databases">
        <authorList>
            <consortium name="AG Swart"/>
            <person name="Singh M."/>
            <person name="Singh A."/>
            <person name="Seah K."/>
            <person name="Emmerich C."/>
        </authorList>
    </citation>
    <scope>NUCLEOTIDE SEQUENCE</scope>
    <source>
        <strain evidence="4">DP1</strain>
    </source>
</reference>